<dbReference type="AlphaFoldDB" id="A0AAD7U6M4"/>
<dbReference type="Gene3D" id="3.20.20.70">
    <property type="entry name" value="Aldolase class I"/>
    <property type="match status" value="1"/>
</dbReference>
<protein>
    <recommendedName>
        <fullName evidence="4">N-acetylneuraminate lyase</fullName>
        <ecNumber evidence="4">4.1.3.3</ecNumber>
    </recommendedName>
</protein>
<evidence type="ECO:0000256" key="5">
    <source>
        <dbReference type="ARBA" id="ARBA00022490"/>
    </source>
</evidence>
<evidence type="ECO:0000256" key="10">
    <source>
        <dbReference type="PIRSR" id="PIRSR001365-1"/>
    </source>
</evidence>
<reference evidence="12" key="1">
    <citation type="submission" date="2023-01" db="EMBL/GenBank/DDBJ databases">
        <title>Metagenome sequencing of chrysophaentin producing Chrysophaeum taylorii.</title>
        <authorList>
            <person name="Davison J."/>
            <person name="Bewley C."/>
        </authorList>
    </citation>
    <scope>NUCLEOTIDE SEQUENCE</scope>
    <source>
        <strain evidence="12">NIES-1699</strain>
    </source>
</reference>
<evidence type="ECO:0000256" key="7">
    <source>
        <dbReference type="ARBA" id="ARBA00023277"/>
    </source>
</evidence>
<comment type="catalytic activity">
    <reaction evidence="8">
        <text>aceneuramate = aldehydo-N-acetyl-D-mannosamine + pyruvate</text>
        <dbReference type="Rhea" id="RHEA:23296"/>
        <dbReference type="ChEBI" id="CHEBI:15361"/>
        <dbReference type="ChEBI" id="CHEBI:17122"/>
        <dbReference type="ChEBI" id="CHEBI:173083"/>
        <dbReference type="EC" id="4.1.3.3"/>
    </reaction>
</comment>
<keyword evidence="5" id="KW-0963">Cytoplasm</keyword>
<dbReference type="PANTHER" id="PTHR12128:SF21">
    <property type="entry name" value="N-ACETYLNEURAMINATE LYASE"/>
    <property type="match status" value="1"/>
</dbReference>
<sequence length="349" mass="37236">MVLLFLCLLRSVSGVAPLRIDGLVAAVLSPFDAAQQLNASVVAAQREYLRATGVNYVFVCGTTGESVSLTVKEREALLEAWLQTDAGVIAHVGAEAIEDAKALAAHAQARGAIAIGAMPPSYFKPATVEALAHTLAATCAAAPRLPCYYYHIPSMTGVEFAMMDLVSSVEALNVTNFAGVKYTGLDTSPGYKDAQRLVDYADGRYEVFGGREEMMLESLAIGIKGHVGSQFNFLGDLYNGVRTSFEHNGLTSVTAPALRALQLRGIAALEAQTAPSGVNAQKRFMRYAGVDVGDARLPYLPVTDDIDQHLSSSFSSFCEANADLYMCGGGGGGRRRQKKDVYDEIVYAQ</sequence>
<feature type="active site" description="Proton donor/acceptor" evidence="10">
    <location>
        <position position="150"/>
    </location>
</feature>
<evidence type="ECO:0000256" key="8">
    <source>
        <dbReference type="ARBA" id="ARBA00044906"/>
    </source>
</evidence>
<comment type="subcellular location">
    <subcellularLocation>
        <location evidence="1">Cytoplasm</location>
    </subcellularLocation>
</comment>
<evidence type="ECO:0000256" key="11">
    <source>
        <dbReference type="PIRSR" id="PIRSR001365-2"/>
    </source>
</evidence>
<dbReference type="SUPFAM" id="SSF51569">
    <property type="entry name" value="Aldolase"/>
    <property type="match status" value="1"/>
</dbReference>
<name>A0AAD7U6M4_9STRA</name>
<organism evidence="12 13">
    <name type="scientific">Chrysophaeum taylorii</name>
    <dbReference type="NCBI Taxonomy" id="2483200"/>
    <lineage>
        <taxon>Eukaryota</taxon>
        <taxon>Sar</taxon>
        <taxon>Stramenopiles</taxon>
        <taxon>Ochrophyta</taxon>
        <taxon>Pelagophyceae</taxon>
        <taxon>Pelagomonadales</taxon>
        <taxon>Pelagomonadaceae</taxon>
        <taxon>Chrysophaeum</taxon>
    </lineage>
</organism>
<dbReference type="PRINTS" id="PR00146">
    <property type="entry name" value="DHPICSNTHASE"/>
</dbReference>
<feature type="binding site" evidence="11">
    <location>
        <position position="63"/>
    </location>
    <ligand>
        <name>pyruvate</name>
        <dbReference type="ChEBI" id="CHEBI:15361"/>
    </ligand>
</feature>
<feature type="active site" description="Schiff-base intermediate with substrate" evidence="10">
    <location>
        <position position="181"/>
    </location>
</feature>
<evidence type="ECO:0000256" key="1">
    <source>
        <dbReference type="ARBA" id="ARBA00004496"/>
    </source>
</evidence>
<comment type="pathway">
    <text evidence="2">Amino-sugar metabolism; N-acetylneuraminate degradation.</text>
</comment>
<dbReference type="EC" id="4.1.3.3" evidence="4"/>
<evidence type="ECO:0000313" key="13">
    <source>
        <dbReference type="Proteomes" id="UP001230188"/>
    </source>
</evidence>
<accession>A0AAD7U6M4</accession>
<evidence type="ECO:0000256" key="2">
    <source>
        <dbReference type="ARBA" id="ARBA00004878"/>
    </source>
</evidence>
<gene>
    <name evidence="12" type="ORF">CTAYLR_008875</name>
</gene>
<dbReference type="InterPro" id="IPR002220">
    <property type="entry name" value="DapA-like"/>
</dbReference>
<dbReference type="Proteomes" id="UP001230188">
    <property type="component" value="Unassembled WGS sequence"/>
</dbReference>
<comment type="caution">
    <text evidence="12">The sequence shown here is derived from an EMBL/GenBank/DDBJ whole genome shotgun (WGS) entry which is preliminary data.</text>
</comment>
<dbReference type="PANTHER" id="PTHR12128">
    <property type="entry name" value="DIHYDRODIPICOLINATE SYNTHASE"/>
    <property type="match status" value="1"/>
</dbReference>
<keyword evidence="13" id="KW-1185">Reference proteome</keyword>
<keyword evidence="7" id="KW-0119">Carbohydrate metabolism</keyword>
<evidence type="ECO:0000256" key="6">
    <source>
        <dbReference type="ARBA" id="ARBA00023239"/>
    </source>
</evidence>
<comment type="similarity">
    <text evidence="3">Belongs to the DapA family. NanA subfamily.</text>
</comment>
<dbReference type="InterPro" id="IPR013785">
    <property type="entry name" value="Aldolase_TIM"/>
</dbReference>
<dbReference type="SMART" id="SM01130">
    <property type="entry name" value="DHDPS"/>
    <property type="match status" value="1"/>
</dbReference>
<feature type="binding site" evidence="11">
    <location>
        <position position="227"/>
    </location>
    <ligand>
        <name>pyruvate</name>
        <dbReference type="ChEBI" id="CHEBI:15361"/>
    </ligand>
</feature>
<dbReference type="GO" id="GO:0005737">
    <property type="term" value="C:cytoplasm"/>
    <property type="evidence" value="ECO:0007669"/>
    <property type="project" value="UniProtKB-SubCell"/>
</dbReference>
<keyword evidence="6 9" id="KW-0456">Lyase</keyword>
<evidence type="ECO:0000256" key="3">
    <source>
        <dbReference type="ARBA" id="ARBA00006324"/>
    </source>
</evidence>
<dbReference type="Pfam" id="PF00701">
    <property type="entry name" value="DHDPS"/>
    <property type="match status" value="1"/>
</dbReference>
<proteinExistence type="inferred from homology"/>
<dbReference type="PIRSF" id="PIRSF001365">
    <property type="entry name" value="DHDPS"/>
    <property type="match status" value="1"/>
</dbReference>
<dbReference type="EMBL" id="JAQMWT010000588">
    <property type="protein sequence ID" value="KAJ8599088.1"/>
    <property type="molecule type" value="Genomic_DNA"/>
</dbReference>
<dbReference type="GO" id="GO:0008747">
    <property type="term" value="F:N-acetylneuraminate lyase activity"/>
    <property type="evidence" value="ECO:0007669"/>
    <property type="project" value="UniProtKB-EC"/>
</dbReference>
<evidence type="ECO:0000256" key="4">
    <source>
        <dbReference type="ARBA" id="ARBA00012911"/>
    </source>
</evidence>
<evidence type="ECO:0000256" key="9">
    <source>
        <dbReference type="PIRNR" id="PIRNR001365"/>
    </source>
</evidence>
<evidence type="ECO:0000313" key="12">
    <source>
        <dbReference type="EMBL" id="KAJ8599088.1"/>
    </source>
</evidence>